<proteinExistence type="predicted"/>
<evidence type="ECO:0000259" key="3">
    <source>
        <dbReference type="Pfam" id="PF04773"/>
    </source>
</evidence>
<dbReference type="OrthoDB" id="574247at2"/>
<organism evidence="4 5">
    <name type="scientific">Prochlorococcus marinus (strain MIT 9313)</name>
    <dbReference type="NCBI Taxonomy" id="74547"/>
    <lineage>
        <taxon>Bacteria</taxon>
        <taxon>Bacillati</taxon>
        <taxon>Cyanobacteriota</taxon>
        <taxon>Cyanophyceae</taxon>
        <taxon>Synechococcales</taxon>
        <taxon>Prochlorococcaceae</taxon>
        <taxon>Prochlorococcus</taxon>
    </lineage>
</organism>
<evidence type="ECO:0000256" key="2">
    <source>
        <dbReference type="SAM" id="SignalP"/>
    </source>
</evidence>
<evidence type="ECO:0000313" key="5">
    <source>
        <dbReference type="Proteomes" id="UP000001423"/>
    </source>
</evidence>
<feature type="region of interest" description="Disordered" evidence="1">
    <location>
        <begin position="151"/>
        <end position="180"/>
    </location>
</feature>
<dbReference type="EMBL" id="BX548175">
    <property type="protein sequence ID" value="CAE22321.1"/>
    <property type="molecule type" value="Genomic_DNA"/>
</dbReference>
<dbReference type="AlphaFoldDB" id="Q7V426"/>
<keyword evidence="5" id="KW-1185">Reference proteome</keyword>
<feature type="signal peptide" evidence="2">
    <location>
        <begin position="1"/>
        <end position="31"/>
    </location>
</feature>
<dbReference type="KEGG" id="pmt:PMT_2147"/>
<reference evidence="4 5" key="1">
    <citation type="journal article" date="2003" name="Nature">
        <title>Genome divergence in two Prochlorococcus ecotypes reflects oceanic niche differentiation.</title>
        <authorList>
            <person name="Rocap G."/>
            <person name="Larimer F.W."/>
            <person name="Lamerdin J.E."/>
            <person name="Malfatti S."/>
            <person name="Chain P."/>
            <person name="Ahlgren N.A."/>
            <person name="Arellano A."/>
            <person name="Coleman M."/>
            <person name="Hauser L."/>
            <person name="Hess W.R."/>
            <person name="Johnson Z.I."/>
            <person name="Land M.L."/>
            <person name="Lindell D."/>
            <person name="Post A.F."/>
            <person name="Regala W."/>
            <person name="Shah M."/>
            <person name="Shaw S.L."/>
            <person name="Steglich C."/>
            <person name="Sullivan M.B."/>
            <person name="Ting C.S."/>
            <person name="Tolonen A."/>
            <person name="Webb E.A."/>
            <person name="Zinser E.R."/>
            <person name="Chisholm S.W."/>
        </authorList>
    </citation>
    <scope>NUCLEOTIDE SEQUENCE [LARGE SCALE GENOMIC DNA]</scope>
    <source>
        <strain evidence="5">MIT 9313</strain>
    </source>
</reference>
<dbReference type="Pfam" id="PF04773">
    <property type="entry name" value="FecR"/>
    <property type="match status" value="1"/>
</dbReference>
<sequence length="264" mass="28534">MIGTDITTLKPVGLFTGFSLMAMMLSSSVQAAETAMVQEILDGNQLYIDSQRAKVNQKATEPQQVRTGDSRGQLLFNSGASGRLNRFSRMQLGSSCYQLTQGQILVSGKQDGCTRSARLSVRGTNYVLQVSDDGATEVSVLEGEVEYRSVEPQAQAQAQAGQSPRMDQAQDQQPLSDEPVIIRSGESLRVTPDGMISALRKLTAGDYSSIFAGPLFEGFQTEIPALPSLQSYVRSQFPSVRIPSIPTIVPSSTPRIPGGGFFRF</sequence>
<dbReference type="eggNOG" id="COG3712">
    <property type="taxonomic scope" value="Bacteria"/>
</dbReference>
<feature type="chain" id="PRO_5004292368" description="FecR protein domain-containing protein" evidence="2">
    <location>
        <begin position="32"/>
        <end position="264"/>
    </location>
</feature>
<dbReference type="InterPro" id="IPR006860">
    <property type="entry name" value="FecR"/>
</dbReference>
<gene>
    <name evidence="4" type="ordered locus">PMT_2147</name>
</gene>
<evidence type="ECO:0000256" key="1">
    <source>
        <dbReference type="SAM" id="MobiDB-lite"/>
    </source>
</evidence>
<dbReference type="HOGENOM" id="CLU_087865_0_0_3"/>
<dbReference type="Proteomes" id="UP000001423">
    <property type="component" value="Chromosome"/>
</dbReference>
<name>Q7V426_PROMM</name>
<evidence type="ECO:0000313" key="4">
    <source>
        <dbReference type="EMBL" id="CAE22321.1"/>
    </source>
</evidence>
<feature type="domain" description="FecR protein" evidence="3">
    <location>
        <begin position="64"/>
        <end position="146"/>
    </location>
</feature>
<protein>
    <recommendedName>
        <fullName evidence="3">FecR protein domain-containing protein</fullName>
    </recommendedName>
</protein>
<dbReference type="RefSeq" id="WP_011131511.1">
    <property type="nucleotide sequence ID" value="NC_005071.1"/>
</dbReference>
<accession>Q7V426</accession>
<keyword evidence="2" id="KW-0732">Signal</keyword>